<evidence type="ECO:0000313" key="2">
    <source>
        <dbReference type="EMBL" id="GAA3628650.1"/>
    </source>
</evidence>
<dbReference type="SMART" id="SM00849">
    <property type="entry name" value="Lactamase_B"/>
    <property type="match status" value="1"/>
</dbReference>
<dbReference type="EMBL" id="BAABAB010000022">
    <property type="protein sequence ID" value="GAA3628650.1"/>
    <property type="molecule type" value="Genomic_DNA"/>
</dbReference>
<feature type="domain" description="Metallo-beta-lactamase" evidence="1">
    <location>
        <begin position="74"/>
        <end position="241"/>
    </location>
</feature>
<evidence type="ECO:0000313" key="3">
    <source>
        <dbReference type="Proteomes" id="UP001501490"/>
    </source>
</evidence>
<dbReference type="InterPro" id="IPR001279">
    <property type="entry name" value="Metallo-B-lactamas"/>
</dbReference>
<accession>A0ABP7ABB7</accession>
<comment type="caution">
    <text evidence="2">The sequence shown here is derived from an EMBL/GenBank/DDBJ whole genome shotgun (WGS) entry which is preliminary data.</text>
</comment>
<dbReference type="PANTHER" id="PTHR36839:SF1">
    <property type="entry name" value="METALLO-BETA-LACTAMASE FAMILY PROTEIN (AFU_ORTHOLOGUE AFUA_5G12770)"/>
    <property type="match status" value="1"/>
</dbReference>
<evidence type="ECO:0000259" key="1">
    <source>
        <dbReference type="SMART" id="SM00849"/>
    </source>
</evidence>
<dbReference type="PANTHER" id="PTHR36839">
    <property type="entry name" value="METALLO-BETA-LACTAMASE FAMILY PROTEIN (AFU_ORTHOLOGUE AFUA_5G12770)"/>
    <property type="match status" value="1"/>
</dbReference>
<dbReference type="Gene3D" id="3.60.15.10">
    <property type="entry name" value="Ribonuclease Z/Hydroxyacylglutathione hydrolase-like"/>
    <property type="match status" value="1"/>
</dbReference>
<sequence length="272" mass="29535">MTTYLCATCAVETDGPRTPEQVCLICADERQYLPPGGQRWTSVEELIADGHRVDWFEVEDRLLGLRAEPQVGIGQQAMLVRGSAGNLLWDPPGLITDEAVEQVRGLGPVLAVAASHPHMFGVQLEWGAALDAPVLVSEPDASWLQRRTETIRTWNGELQLADDLTLLRLGGHFPGSAVALWSGGAGGRGVLLTGDTIFANPDGTASFMRSYPNRIPLSGAVVSRIADATDRLEFDRLYNNFGGVITADARAMVRFSADRHAAWVRGDYDHLT</sequence>
<organism evidence="2 3">
    <name type="scientific">Microlunatus ginsengisoli</name>
    <dbReference type="NCBI Taxonomy" id="363863"/>
    <lineage>
        <taxon>Bacteria</taxon>
        <taxon>Bacillati</taxon>
        <taxon>Actinomycetota</taxon>
        <taxon>Actinomycetes</taxon>
        <taxon>Propionibacteriales</taxon>
        <taxon>Propionibacteriaceae</taxon>
        <taxon>Microlunatus</taxon>
    </lineage>
</organism>
<dbReference type="Pfam" id="PF00753">
    <property type="entry name" value="Lactamase_B"/>
    <property type="match status" value="1"/>
</dbReference>
<keyword evidence="3" id="KW-1185">Reference proteome</keyword>
<dbReference type="InterPro" id="IPR036866">
    <property type="entry name" value="RibonucZ/Hydroxyglut_hydro"/>
</dbReference>
<gene>
    <name evidence="2" type="ORF">GCM10022236_33760</name>
</gene>
<reference evidence="3" key="1">
    <citation type="journal article" date="2019" name="Int. J. Syst. Evol. Microbiol.">
        <title>The Global Catalogue of Microorganisms (GCM) 10K type strain sequencing project: providing services to taxonomists for standard genome sequencing and annotation.</title>
        <authorList>
            <consortium name="The Broad Institute Genomics Platform"/>
            <consortium name="The Broad Institute Genome Sequencing Center for Infectious Disease"/>
            <person name="Wu L."/>
            <person name="Ma J."/>
        </authorList>
    </citation>
    <scope>NUCLEOTIDE SEQUENCE [LARGE SCALE GENOMIC DNA]</scope>
    <source>
        <strain evidence="3">JCM 16929</strain>
    </source>
</reference>
<dbReference type="RefSeq" id="WP_344806632.1">
    <property type="nucleotide sequence ID" value="NZ_BAABAB010000022.1"/>
</dbReference>
<dbReference type="Proteomes" id="UP001501490">
    <property type="component" value="Unassembled WGS sequence"/>
</dbReference>
<proteinExistence type="predicted"/>
<protein>
    <submittedName>
        <fullName evidence="2">MBL fold metallo-hydrolase</fullName>
    </submittedName>
</protein>
<name>A0ABP7ABB7_9ACTN</name>
<dbReference type="SUPFAM" id="SSF56281">
    <property type="entry name" value="Metallo-hydrolase/oxidoreductase"/>
    <property type="match status" value="1"/>
</dbReference>